<gene>
    <name evidence="9" type="ORF">ACFSB2_18380</name>
</gene>
<feature type="transmembrane region" description="Helical" evidence="7">
    <location>
        <begin position="255"/>
        <end position="275"/>
    </location>
</feature>
<evidence type="ECO:0000256" key="5">
    <source>
        <dbReference type="ARBA" id="ARBA00022989"/>
    </source>
</evidence>
<comment type="caution">
    <text evidence="9">The sequence shown here is derived from an EMBL/GenBank/DDBJ whole genome shotgun (WGS) entry which is preliminary data.</text>
</comment>
<dbReference type="PANTHER" id="PTHR43744:SF2">
    <property type="entry name" value="ARABINOOLIGOSACCHARIDES TRANSPORT SYSTEM PERMEASE PROTEIN ARAQ"/>
    <property type="match status" value="1"/>
</dbReference>
<comment type="subcellular location">
    <subcellularLocation>
        <location evidence="1 7">Cell membrane</location>
        <topology evidence="1 7">Multi-pass membrane protein</topology>
    </subcellularLocation>
</comment>
<dbReference type="RefSeq" id="WP_377944551.1">
    <property type="nucleotide sequence ID" value="NZ_JBHUCX010000074.1"/>
</dbReference>
<dbReference type="Pfam" id="PF00528">
    <property type="entry name" value="BPD_transp_1"/>
    <property type="match status" value="1"/>
</dbReference>
<comment type="similarity">
    <text evidence="7">Belongs to the binding-protein-dependent transport system permease family.</text>
</comment>
<evidence type="ECO:0000256" key="2">
    <source>
        <dbReference type="ARBA" id="ARBA00022448"/>
    </source>
</evidence>
<organism evidence="9 10">
    <name type="scientific">Alicyclobacillus fodiniaquatilis</name>
    <dbReference type="NCBI Taxonomy" id="1661150"/>
    <lineage>
        <taxon>Bacteria</taxon>
        <taxon>Bacillati</taxon>
        <taxon>Bacillota</taxon>
        <taxon>Bacilli</taxon>
        <taxon>Bacillales</taxon>
        <taxon>Alicyclobacillaceae</taxon>
        <taxon>Alicyclobacillus</taxon>
    </lineage>
</organism>
<evidence type="ECO:0000256" key="1">
    <source>
        <dbReference type="ARBA" id="ARBA00004651"/>
    </source>
</evidence>
<feature type="transmembrane region" description="Helical" evidence="7">
    <location>
        <begin position="85"/>
        <end position="108"/>
    </location>
</feature>
<evidence type="ECO:0000256" key="6">
    <source>
        <dbReference type="ARBA" id="ARBA00023136"/>
    </source>
</evidence>
<feature type="transmembrane region" description="Helical" evidence="7">
    <location>
        <begin position="209"/>
        <end position="232"/>
    </location>
</feature>
<evidence type="ECO:0000256" key="4">
    <source>
        <dbReference type="ARBA" id="ARBA00022692"/>
    </source>
</evidence>
<feature type="domain" description="ABC transmembrane type-1" evidence="8">
    <location>
        <begin position="85"/>
        <end position="275"/>
    </location>
</feature>
<sequence>MSIPQTARYKDLNKRYKLRRSLGRTIIYVLLIILAAICILPFYSMLISSTHTNQDISTKLLLWPGNQFVNNYERLMGTINVWRGFLNSLIITVSSTVLTLYFSALTAYGFSKYDFKYKNLFFALILGTMMIPGELGIIGFFQQMNSFHMLNTYWPLILPGIANAFGTFFLKQICDTAVSHEILESARMDGCGELKAFHRLVLPMMLPSIATFGIFAFIGTWNSFLTPMIILFNNNMQPLPVMVAMTRGQFSTDYGAQYVGILISVIPIMVLFAALSKKIMNNISAGALKE</sequence>
<evidence type="ECO:0000313" key="9">
    <source>
        <dbReference type="EMBL" id="MFD1676643.1"/>
    </source>
</evidence>
<feature type="transmembrane region" description="Helical" evidence="7">
    <location>
        <begin position="120"/>
        <end position="141"/>
    </location>
</feature>
<evidence type="ECO:0000256" key="3">
    <source>
        <dbReference type="ARBA" id="ARBA00022475"/>
    </source>
</evidence>
<keyword evidence="10" id="KW-1185">Reference proteome</keyword>
<dbReference type="EMBL" id="JBHUCX010000074">
    <property type="protein sequence ID" value="MFD1676643.1"/>
    <property type="molecule type" value="Genomic_DNA"/>
</dbReference>
<keyword evidence="4 7" id="KW-0812">Transmembrane</keyword>
<evidence type="ECO:0000256" key="7">
    <source>
        <dbReference type="RuleBase" id="RU363032"/>
    </source>
</evidence>
<dbReference type="Gene3D" id="1.10.3720.10">
    <property type="entry name" value="MetI-like"/>
    <property type="match status" value="1"/>
</dbReference>
<accession>A0ABW4JND3</accession>
<keyword evidence="5 7" id="KW-1133">Transmembrane helix</keyword>
<keyword evidence="2 7" id="KW-0813">Transport</keyword>
<feature type="transmembrane region" description="Helical" evidence="7">
    <location>
        <begin position="21"/>
        <end position="43"/>
    </location>
</feature>
<proteinExistence type="inferred from homology"/>
<name>A0ABW4JND3_9BACL</name>
<dbReference type="PROSITE" id="PS50928">
    <property type="entry name" value="ABC_TM1"/>
    <property type="match status" value="1"/>
</dbReference>
<dbReference type="CDD" id="cd06261">
    <property type="entry name" value="TM_PBP2"/>
    <property type="match status" value="1"/>
</dbReference>
<keyword evidence="3" id="KW-1003">Cell membrane</keyword>
<dbReference type="InterPro" id="IPR035906">
    <property type="entry name" value="MetI-like_sf"/>
</dbReference>
<evidence type="ECO:0000259" key="8">
    <source>
        <dbReference type="PROSITE" id="PS50928"/>
    </source>
</evidence>
<reference evidence="10" key="1">
    <citation type="journal article" date="2019" name="Int. J. Syst. Evol. Microbiol.">
        <title>The Global Catalogue of Microorganisms (GCM) 10K type strain sequencing project: providing services to taxonomists for standard genome sequencing and annotation.</title>
        <authorList>
            <consortium name="The Broad Institute Genomics Platform"/>
            <consortium name="The Broad Institute Genome Sequencing Center for Infectious Disease"/>
            <person name="Wu L."/>
            <person name="Ma J."/>
        </authorList>
    </citation>
    <scope>NUCLEOTIDE SEQUENCE [LARGE SCALE GENOMIC DNA]</scope>
    <source>
        <strain evidence="10">CGMCC 1.12286</strain>
    </source>
</reference>
<dbReference type="PANTHER" id="PTHR43744">
    <property type="entry name" value="ABC TRANSPORTER PERMEASE PROTEIN MG189-RELATED-RELATED"/>
    <property type="match status" value="1"/>
</dbReference>
<keyword evidence="6 7" id="KW-0472">Membrane</keyword>
<dbReference type="SUPFAM" id="SSF161098">
    <property type="entry name" value="MetI-like"/>
    <property type="match status" value="1"/>
</dbReference>
<dbReference type="Proteomes" id="UP001597079">
    <property type="component" value="Unassembled WGS sequence"/>
</dbReference>
<dbReference type="InterPro" id="IPR000515">
    <property type="entry name" value="MetI-like"/>
</dbReference>
<feature type="transmembrane region" description="Helical" evidence="7">
    <location>
        <begin position="153"/>
        <end position="170"/>
    </location>
</feature>
<evidence type="ECO:0000313" key="10">
    <source>
        <dbReference type="Proteomes" id="UP001597079"/>
    </source>
</evidence>
<protein>
    <submittedName>
        <fullName evidence="9">Carbohydrate ABC transporter permease</fullName>
    </submittedName>
</protein>